<evidence type="ECO:0000313" key="4">
    <source>
        <dbReference type="Proteomes" id="UP001595886"/>
    </source>
</evidence>
<protein>
    <submittedName>
        <fullName evidence="3">Arginine deiminase-related protein</fullName>
    </submittedName>
</protein>
<accession>A0ABV9QNV1</accession>
<dbReference type="PANTHER" id="PTHR12737">
    <property type="entry name" value="DIMETHYLARGININE DIMETHYLAMINOHYDROLASE"/>
    <property type="match status" value="1"/>
</dbReference>
<dbReference type="PANTHER" id="PTHR12737:SF9">
    <property type="entry name" value="DIMETHYLARGININASE"/>
    <property type="match status" value="1"/>
</dbReference>
<keyword evidence="2" id="KW-0378">Hydrolase</keyword>
<evidence type="ECO:0000256" key="1">
    <source>
        <dbReference type="ARBA" id="ARBA00008532"/>
    </source>
</evidence>
<dbReference type="Pfam" id="PF19420">
    <property type="entry name" value="DDAH_eukar"/>
    <property type="match status" value="1"/>
</dbReference>
<dbReference type="InterPro" id="IPR033199">
    <property type="entry name" value="DDAH-like"/>
</dbReference>
<organism evidence="3 4">
    <name type="scientific">Dokdonella ginsengisoli</name>
    <dbReference type="NCBI Taxonomy" id="363846"/>
    <lineage>
        <taxon>Bacteria</taxon>
        <taxon>Pseudomonadati</taxon>
        <taxon>Pseudomonadota</taxon>
        <taxon>Gammaproteobacteria</taxon>
        <taxon>Lysobacterales</taxon>
        <taxon>Rhodanobacteraceae</taxon>
        <taxon>Dokdonella</taxon>
    </lineage>
</organism>
<comment type="similarity">
    <text evidence="1">Belongs to the DDAH family.</text>
</comment>
<comment type="caution">
    <text evidence="3">The sequence shown here is derived from an EMBL/GenBank/DDBJ whole genome shotgun (WGS) entry which is preliminary data.</text>
</comment>
<dbReference type="Gene3D" id="3.75.10.10">
    <property type="entry name" value="L-arginine/glycine Amidinotransferase, Chain A"/>
    <property type="match status" value="1"/>
</dbReference>
<evidence type="ECO:0000313" key="3">
    <source>
        <dbReference type="EMBL" id="MFC4818978.1"/>
    </source>
</evidence>
<keyword evidence="4" id="KW-1185">Reference proteome</keyword>
<reference evidence="4" key="1">
    <citation type="journal article" date="2019" name="Int. J. Syst. Evol. Microbiol.">
        <title>The Global Catalogue of Microorganisms (GCM) 10K type strain sequencing project: providing services to taxonomists for standard genome sequencing and annotation.</title>
        <authorList>
            <consortium name="The Broad Institute Genomics Platform"/>
            <consortium name="The Broad Institute Genome Sequencing Center for Infectious Disease"/>
            <person name="Wu L."/>
            <person name="Ma J."/>
        </authorList>
    </citation>
    <scope>NUCLEOTIDE SEQUENCE [LARGE SCALE GENOMIC DNA]</scope>
    <source>
        <strain evidence="4">CCUG 30340</strain>
    </source>
</reference>
<dbReference type="Proteomes" id="UP001595886">
    <property type="component" value="Unassembled WGS sequence"/>
</dbReference>
<proteinExistence type="inferred from homology"/>
<name>A0ABV9QNV1_9GAMM</name>
<dbReference type="SUPFAM" id="SSF55909">
    <property type="entry name" value="Pentein"/>
    <property type="match status" value="1"/>
</dbReference>
<evidence type="ECO:0000256" key="2">
    <source>
        <dbReference type="ARBA" id="ARBA00022801"/>
    </source>
</evidence>
<dbReference type="EMBL" id="JBHSHD010000002">
    <property type="protein sequence ID" value="MFC4818978.1"/>
    <property type="molecule type" value="Genomic_DNA"/>
</dbReference>
<sequence>MPARGGALMFVTGPREFLAAFGSGRFPVRHAATARGAFLVAPASADLASESAQDNRYMAAAPALDLARAARQHAELARRLGEDVPVLTFPGDPACPDGLFPNNVFATTRGRLIVGRMRHAVRRREAARTDVRGFFRDVLGYAQTDLSPRTDLVAELTGALVIDRARGIGYCGLSERCDEAGARAMHEAFGLGLTFCFALADGEYHTNVVFALLAGRLPLLAADGFRDAAVPAAIAQAYGDAVHLGDAHKRAFAGNAIALAPTRAWLSAVAAASLSPQQRATIARHGFALGEVELDEIEKAGGSLRCCVAEIF</sequence>
<gene>
    <name evidence="3" type="ORF">ACFO6Q_01510</name>
</gene>